<evidence type="ECO:0000259" key="4">
    <source>
        <dbReference type="Pfam" id="PF00730"/>
    </source>
</evidence>
<dbReference type="GO" id="GO:0005634">
    <property type="term" value="C:nucleus"/>
    <property type="evidence" value="ECO:0007669"/>
    <property type="project" value="TreeGrafter"/>
</dbReference>
<sequence length="390" mass="43585">MPQVRRGGKARTFTAAILHTGRQHFDVRLPLKFSLGATVCSYGFAMLAPNSWKPYRSGKCGRLGHRDTSGSAHRKGELHRPLHVGGRAMQVVLRQPSARVLQVRLCGARLSSAAVSELHRQVVRMLRLRPSDEITAQTFAQGNPDLAKRSAGVGRLFRSPSVFEDIVKTFTLCNCGWTRTIAMNEKLCLHFGEHGAFPTPADLAAVTPTRLKKACGVGYRAERIIKLARCMRDGGLEQLSNPELTVEDARQSCAGIFGLGPFGVANALQLLGHYEDIPADSETTRHLQQARGKRCTNQNVSSVAQKVYGDFAPFQFLRYWTELWMTYEDRMEAPAWAADSASYRLLTAVHMEVSRQKYIRAKICASPETLYSFQILLQLPIQHTNDRHMY</sequence>
<name>A0AA36JSZ2_9DINO</name>
<proteinExistence type="inferred from homology"/>
<protein>
    <recommendedName>
        <fullName evidence="2">DNA-(apurinic or apyrimidinic site) lyase</fullName>
        <ecNumber evidence="2">4.2.99.18</ecNumber>
    </recommendedName>
</protein>
<organism evidence="5 6">
    <name type="scientific">Effrenium voratum</name>
    <dbReference type="NCBI Taxonomy" id="2562239"/>
    <lineage>
        <taxon>Eukaryota</taxon>
        <taxon>Sar</taxon>
        <taxon>Alveolata</taxon>
        <taxon>Dinophyceae</taxon>
        <taxon>Suessiales</taxon>
        <taxon>Symbiodiniaceae</taxon>
        <taxon>Effrenium</taxon>
    </lineage>
</organism>
<dbReference type="EC" id="4.2.99.18" evidence="2"/>
<dbReference type="GO" id="GO:0034039">
    <property type="term" value="F:8-oxo-7,8-dihydroguanine DNA N-glycosylase activity"/>
    <property type="evidence" value="ECO:0007669"/>
    <property type="project" value="TreeGrafter"/>
</dbReference>
<dbReference type="InterPro" id="IPR003265">
    <property type="entry name" value="HhH-GPD_domain"/>
</dbReference>
<dbReference type="InterPro" id="IPR011257">
    <property type="entry name" value="DNA_glycosylase"/>
</dbReference>
<keyword evidence="6" id="KW-1185">Reference proteome</keyword>
<dbReference type="GO" id="GO:0140078">
    <property type="term" value="F:class I DNA-(apurinic or apyrimidinic site) endonuclease activity"/>
    <property type="evidence" value="ECO:0007669"/>
    <property type="project" value="UniProtKB-EC"/>
</dbReference>
<evidence type="ECO:0000256" key="3">
    <source>
        <dbReference type="ARBA" id="ARBA00044632"/>
    </source>
</evidence>
<dbReference type="EMBL" id="CAUJNA010003835">
    <property type="protein sequence ID" value="CAJ1410701.1"/>
    <property type="molecule type" value="Genomic_DNA"/>
</dbReference>
<dbReference type="GO" id="GO:0006285">
    <property type="term" value="P:base-excision repair, AP site formation"/>
    <property type="evidence" value="ECO:0007669"/>
    <property type="project" value="TreeGrafter"/>
</dbReference>
<dbReference type="Pfam" id="PF00730">
    <property type="entry name" value="HhH-GPD"/>
    <property type="match status" value="1"/>
</dbReference>
<comment type="catalytic activity">
    <reaction evidence="3">
        <text>2'-deoxyribonucleotide-(2'-deoxyribose 5'-phosphate)-2'-deoxyribonucleotide-DNA = a 3'-end 2'-deoxyribonucleotide-(2,3-dehydro-2,3-deoxyribose 5'-phosphate)-DNA + a 5'-end 5'-phospho-2'-deoxyribonucleoside-DNA + H(+)</text>
        <dbReference type="Rhea" id="RHEA:66592"/>
        <dbReference type="Rhea" id="RHEA-COMP:13180"/>
        <dbReference type="Rhea" id="RHEA-COMP:16897"/>
        <dbReference type="Rhea" id="RHEA-COMP:17067"/>
        <dbReference type="ChEBI" id="CHEBI:15378"/>
        <dbReference type="ChEBI" id="CHEBI:136412"/>
        <dbReference type="ChEBI" id="CHEBI:157695"/>
        <dbReference type="ChEBI" id="CHEBI:167181"/>
        <dbReference type="EC" id="4.2.99.18"/>
    </reaction>
</comment>
<comment type="caution">
    <text evidence="5">The sequence shown here is derived from an EMBL/GenBank/DDBJ whole genome shotgun (WGS) entry which is preliminary data.</text>
</comment>
<dbReference type="SUPFAM" id="SSF48150">
    <property type="entry name" value="DNA-glycosylase"/>
    <property type="match status" value="1"/>
</dbReference>
<evidence type="ECO:0000256" key="1">
    <source>
        <dbReference type="ARBA" id="ARBA00010679"/>
    </source>
</evidence>
<evidence type="ECO:0000256" key="2">
    <source>
        <dbReference type="ARBA" id="ARBA00012720"/>
    </source>
</evidence>
<evidence type="ECO:0000313" key="6">
    <source>
        <dbReference type="Proteomes" id="UP001178507"/>
    </source>
</evidence>
<dbReference type="AlphaFoldDB" id="A0AA36JSZ2"/>
<dbReference type="Gene3D" id="1.10.340.30">
    <property type="entry name" value="Hypothetical protein, domain 2"/>
    <property type="match status" value="1"/>
</dbReference>
<gene>
    <name evidence="5" type="ORF">EVOR1521_LOCUS31478</name>
</gene>
<feature type="domain" description="HhH-GPD" evidence="4">
    <location>
        <begin position="169"/>
        <end position="288"/>
    </location>
</feature>
<comment type="similarity">
    <text evidence="1">Belongs to the type-1 OGG1 family.</text>
</comment>
<evidence type="ECO:0000313" key="5">
    <source>
        <dbReference type="EMBL" id="CAJ1410701.1"/>
    </source>
</evidence>
<reference evidence="5" key="1">
    <citation type="submission" date="2023-08" db="EMBL/GenBank/DDBJ databases">
        <authorList>
            <person name="Chen Y."/>
            <person name="Shah S."/>
            <person name="Dougan E. K."/>
            <person name="Thang M."/>
            <person name="Chan C."/>
        </authorList>
    </citation>
    <scope>NUCLEOTIDE SEQUENCE</scope>
</reference>
<dbReference type="InterPro" id="IPR052054">
    <property type="entry name" value="Oxidative_DNA_repair_enzyme"/>
</dbReference>
<accession>A0AA36JSZ2</accession>
<dbReference type="PANTHER" id="PTHR10242:SF4">
    <property type="entry name" value="OS07G0657600 PROTEIN"/>
    <property type="match status" value="1"/>
</dbReference>
<dbReference type="PANTHER" id="PTHR10242">
    <property type="entry name" value="8-OXOGUANINE DNA GLYCOSYLASE"/>
    <property type="match status" value="1"/>
</dbReference>
<dbReference type="Proteomes" id="UP001178507">
    <property type="component" value="Unassembled WGS sequence"/>
</dbReference>